<dbReference type="Proteomes" id="UP001303760">
    <property type="component" value="Unassembled WGS sequence"/>
</dbReference>
<dbReference type="InterPro" id="IPR014646">
    <property type="entry name" value="Rfa2/RPA32"/>
</dbReference>
<dbReference type="GO" id="GO:0000781">
    <property type="term" value="C:chromosome, telomeric region"/>
    <property type="evidence" value="ECO:0007669"/>
    <property type="project" value="TreeGrafter"/>
</dbReference>
<name>A0AAN7HCG6_9PEZI</name>
<dbReference type="PANTHER" id="PTHR13989">
    <property type="entry name" value="REPLICATION PROTEIN A-RELATED"/>
    <property type="match status" value="1"/>
</dbReference>
<dbReference type="SUPFAM" id="SSF46785">
    <property type="entry name" value="Winged helix' DNA-binding domain"/>
    <property type="match status" value="1"/>
</dbReference>
<dbReference type="AlphaFoldDB" id="A0AAN7HCG6"/>
<reference evidence="7" key="1">
    <citation type="journal article" date="2023" name="Mol. Phylogenet. Evol.">
        <title>Genome-scale phylogeny and comparative genomics of the fungal order Sordariales.</title>
        <authorList>
            <person name="Hensen N."/>
            <person name="Bonometti L."/>
            <person name="Westerberg I."/>
            <person name="Brannstrom I.O."/>
            <person name="Guillou S."/>
            <person name="Cros-Aarteil S."/>
            <person name="Calhoun S."/>
            <person name="Haridas S."/>
            <person name="Kuo A."/>
            <person name="Mondo S."/>
            <person name="Pangilinan J."/>
            <person name="Riley R."/>
            <person name="LaButti K."/>
            <person name="Andreopoulos B."/>
            <person name="Lipzen A."/>
            <person name="Chen C."/>
            <person name="Yan M."/>
            <person name="Daum C."/>
            <person name="Ng V."/>
            <person name="Clum A."/>
            <person name="Steindorff A."/>
            <person name="Ohm R.A."/>
            <person name="Martin F."/>
            <person name="Silar P."/>
            <person name="Natvig D.O."/>
            <person name="Lalanne C."/>
            <person name="Gautier V."/>
            <person name="Ament-Velasquez S.L."/>
            <person name="Kruys A."/>
            <person name="Hutchinson M.I."/>
            <person name="Powell A.J."/>
            <person name="Barry K."/>
            <person name="Miller A.N."/>
            <person name="Grigoriev I.V."/>
            <person name="Debuchy R."/>
            <person name="Gladieux P."/>
            <person name="Hiltunen Thoren M."/>
            <person name="Johannesson H."/>
        </authorList>
    </citation>
    <scope>NUCLEOTIDE SEQUENCE</scope>
    <source>
        <strain evidence="7">CBS 532.94</strain>
    </source>
</reference>
<evidence type="ECO:0000313" key="7">
    <source>
        <dbReference type="EMBL" id="KAK4236210.1"/>
    </source>
</evidence>
<dbReference type="GO" id="GO:0003697">
    <property type="term" value="F:single-stranded DNA binding"/>
    <property type="evidence" value="ECO:0007669"/>
    <property type="project" value="TreeGrafter"/>
</dbReference>
<dbReference type="Gene3D" id="2.40.50.140">
    <property type="entry name" value="Nucleic acid-binding proteins"/>
    <property type="match status" value="1"/>
</dbReference>
<dbReference type="GO" id="GO:0035861">
    <property type="term" value="C:site of double-strand break"/>
    <property type="evidence" value="ECO:0007669"/>
    <property type="project" value="TreeGrafter"/>
</dbReference>
<keyword evidence="4" id="KW-0539">Nucleus</keyword>
<keyword evidence="3" id="KW-0238">DNA-binding</keyword>
<sequence length="278" mass="29743">MTSYGGYQRTGYGAQGGEDGGGYMVGSQQASQGQGEKKYANESLRPITIKQLVDCKEAYPGAELAVDGLPTTQVTLVGQVRAINPQAVNVTYRIDDGTGMIDVKKWIDADKADATPRFALDTYVRVYGRLTTYNGRKHVGAHYIRAIEDFNEVNYHLLEATYVHLSLTRAAGGGEHQQQGQLGAADGGDSMFVDDGYGAGGGGADSQAIRVRLEPCSRNANTIYRYLATSAGDAQHLAQVAAGTGMSARDIMAATEELLGQGLIYTTENDETWAILDL</sequence>
<dbReference type="InterPro" id="IPR036390">
    <property type="entry name" value="WH_DNA-bd_sf"/>
</dbReference>
<dbReference type="InterPro" id="IPR012340">
    <property type="entry name" value="NA-bd_OB-fold"/>
</dbReference>
<dbReference type="PIRSF" id="PIRSF036949">
    <property type="entry name" value="RPA32"/>
    <property type="match status" value="1"/>
</dbReference>
<comment type="subcellular location">
    <subcellularLocation>
        <location evidence="1">Nucleus</location>
    </subcellularLocation>
</comment>
<feature type="domain" description="OB" evidence="5">
    <location>
        <begin position="74"/>
        <end position="141"/>
    </location>
</feature>
<accession>A0AAN7HCG6</accession>
<evidence type="ECO:0000259" key="5">
    <source>
        <dbReference type="Pfam" id="PF01336"/>
    </source>
</evidence>
<dbReference type="GO" id="GO:0000724">
    <property type="term" value="P:double-strand break repair via homologous recombination"/>
    <property type="evidence" value="ECO:0007669"/>
    <property type="project" value="TreeGrafter"/>
</dbReference>
<dbReference type="Pfam" id="PF08784">
    <property type="entry name" value="RPA_C"/>
    <property type="match status" value="1"/>
</dbReference>
<feature type="domain" description="Replication protein A C-terminal" evidence="6">
    <location>
        <begin position="164"/>
        <end position="270"/>
    </location>
</feature>
<dbReference type="SUPFAM" id="SSF50249">
    <property type="entry name" value="Nucleic acid-binding proteins"/>
    <property type="match status" value="1"/>
</dbReference>
<comment type="caution">
    <text evidence="7">The sequence shown here is derived from an EMBL/GenBank/DDBJ whole genome shotgun (WGS) entry which is preliminary data.</text>
</comment>
<proteinExistence type="predicted"/>
<reference evidence="7" key="2">
    <citation type="submission" date="2023-05" db="EMBL/GenBank/DDBJ databases">
        <authorList>
            <consortium name="Lawrence Berkeley National Laboratory"/>
            <person name="Steindorff A."/>
            <person name="Hensen N."/>
            <person name="Bonometti L."/>
            <person name="Westerberg I."/>
            <person name="Brannstrom I.O."/>
            <person name="Guillou S."/>
            <person name="Cros-Aarteil S."/>
            <person name="Calhoun S."/>
            <person name="Haridas S."/>
            <person name="Kuo A."/>
            <person name="Mondo S."/>
            <person name="Pangilinan J."/>
            <person name="Riley R."/>
            <person name="Labutti K."/>
            <person name="Andreopoulos B."/>
            <person name="Lipzen A."/>
            <person name="Chen C."/>
            <person name="Yanf M."/>
            <person name="Daum C."/>
            <person name="Ng V."/>
            <person name="Clum A."/>
            <person name="Ohm R."/>
            <person name="Martin F."/>
            <person name="Silar P."/>
            <person name="Natvig D."/>
            <person name="Lalanne C."/>
            <person name="Gautier V."/>
            <person name="Ament-Velasquez S.L."/>
            <person name="Kruys A."/>
            <person name="Hutchinson M.I."/>
            <person name="Powell A.J."/>
            <person name="Barry K."/>
            <person name="Miller A.N."/>
            <person name="Grigoriev I.V."/>
            <person name="Debuchy R."/>
            <person name="Gladieux P."/>
            <person name="Thoren M.H."/>
            <person name="Johannesson H."/>
        </authorList>
    </citation>
    <scope>NUCLEOTIDE SEQUENCE</scope>
    <source>
        <strain evidence="7">CBS 532.94</strain>
    </source>
</reference>
<keyword evidence="8" id="KW-1185">Reference proteome</keyword>
<dbReference type="GO" id="GO:0006260">
    <property type="term" value="P:DNA replication"/>
    <property type="evidence" value="ECO:0007669"/>
    <property type="project" value="UniProtKB-KW"/>
</dbReference>
<gene>
    <name evidence="7" type="ORF">C8A03DRAFT_35910</name>
</gene>
<evidence type="ECO:0000256" key="2">
    <source>
        <dbReference type="ARBA" id="ARBA00022705"/>
    </source>
</evidence>
<evidence type="ECO:0000256" key="3">
    <source>
        <dbReference type="ARBA" id="ARBA00023125"/>
    </source>
</evidence>
<dbReference type="EMBL" id="MU860207">
    <property type="protein sequence ID" value="KAK4236210.1"/>
    <property type="molecule type" value="Genomic_DNA"/>
</dbReference>
<dbReference type="PANTHER" id="PTHR13989:SF16">
    <property type="entry name" value="REPLICATION PROTEIN A2"/>
    <property type="match status" value="1"/>
</dbReference>
<organism evidence="7 8">
    <name type="scientific">Achaetomium macrosporum</name>
    <dbReference type="NCBI Taxonomy" id="79813"/>
    <lineage>
        <taxon>Eukaryota</taxon>
        <taxon>Fungi</taxon>
        <taxon>Dikarya</taxon>
        <taxon>Ascomycota</taxon>
        <taxon>Pezizomycotina</taxon>
        <taxon>Sordariomycetes</taxon>
        <taxon>Sordariomycetidae</taxon>
        <taxon>Sordariales</taxon>
        <taxon>Chaetomiaceae</taxon>
        <taxon>Achaetomium</taxon>
    </lineage>
</organism>
<protein>
    <recommendedName>
        <fullName evidence="9">Replication protein A 32 kDa subunit</fullName>
    </recommendedName>
</protein>
<dbReference type="GO" id="GO:0006289">
    <property type="term" value="P:nucleotide-excision repair"/>
    <property type="evidence" value="ECO:0007669"/>
    <property type="project" value="TreeGrafter"/>
</dbReference>
<dbReference type="InterPro" id="IPR014892">
    <property type="entry name" value="RPA_C"/>
</dbReference>
<dbReference type="GO" id="GO:0005662">
    <property type="term" value="C:DNA replication factor A complex"/>
    <property type="evidence" value="ECO:0007669"/>
    <property type="project" value="TreeGrafter"/>
</dbReference>
<dbReference type="InterPro" id="IPR004365">
    <property type="entry name" value="NA-bd_OB_tRNA"/>
</dbReference>
<evidence type="ECO:0000259" key="6">
    <source>
        <dbReference type="Pfam" id="PF08784"/>
    </source>
</evidence>
<evidence type="ECO:0000256" key="4">
    <source>
        <dbReference type="ARBA" id="ARBA00023242"/>
    </source>
</evidence>
<dbReference type="Pfam" id="PF01336">
    <property type="entry name" value="tRNA_anti-codon"/>
    <property type="match status" value="1"/>
</dbReference>
<evidence type="ECO:0008006" key="9">
    <source>
        <dbReference type="Google" id="ProtNLM"/>
    </source>
</evidence>
<evidence type="ECO:0000256" key="1">
    <source>
        <dbReference type="ARBA" id="ARBA00004123"/>
    </source>
</evidence>
<keyword evidence="2" id="KW-0235">DNA replication</keyword>
<evidence type="ECO:0000313" key="8">
    <source>
        <dbReference type="Proteomes" id="UP001303760"/>
    </source>
</evidence>
<dbReference type="CDD" id="cd04478">
    <property type="entry name" value="RPA2_DBD_D"/>
    <property type="match status" value="1"/>
</dbReference>
<dbReference type="InterPro" id="IPR040260">
    <property type="entry name" value="RFA2-like"/>
</dbReference>